<evidence type="ECO:0000313" key="2">
    <source>
        <dbReference type="EMBL" id="GBH12959.1"/>
    </source>
</evidence>
<dbReference type="EMBL" id="BGJZ01000329">
    <property type="protein sequence ID" value="GBH12959.1"/>
    <property type="molecule type" value="Genomic_DNA"/>
</dbReference>
<name>A0A2V0QJ06_PSESF</name>
<feature type="region of interest" description="Disordered" evidence="1">
    <location>
        <begin position="73"/>
        <end position="105"/>
    </location>
</feature>
<gene>
    <name evidence="2" type="ORF">KPSA1_06435</name>
</gene>
<proteinExistence type="predicted"/>
<evidence type="ECO:0000256" key="1">
    <source>
        <dbReference type="SAM" id="MobiDB-lite"/>
    </source>
</evidence>
<evidence type="ECO:0000313" key="3">
    <source>
        <dbReference type="Proteomes" id="UP000247480"/>
    </source>
</evidence>
<sequence length="105" mass="11462">MGGAGEITIGQQPDGQCLTGAGHQGIPRTGYCFDKRHCAAIEGVVTEGNTRPARSHHMLHNDGHSDRCIQQLTPQSFNNRPVRKARTPNPFDSVKQRVPATHIQP</sequence>
<organism evidence="2 3">
    <name type="scientific">Pseudomonas syringae pv. actinidiae</name>
    <dbReference type="NCBI Taxonomy" id="103796"/>
    <lineage>
        <taxon>Bacteria</taxon>
        <taxon>Pseudomonadati</taxon>
        <taxon>Pseudomonadota</taxon>
        <taxon>Gammaproteobacteria</taxon>
        <taxon>Pseudomonadales</taxon>
        <taxon>Pseudomonadaceae</taxon>
        <taxon>Pseudomonas</taxon>
        <taxon>Pseudomonas syringae</taxon>
    </lineage>
</organism>
<accession>A0A2V0QJ06</accession>
<dbReference type="Proteomes" id="UP000247480">
    <property type="component" value="Unassembled WGS sequence"/>
</dbReference>
<dbReference type="AlphaFoldDB" id="A0A2V0QJ06"/>
<protein>
    <submittedName>
        <fullName evidence="2">Uncharacterized conserved protein RhaS</fullName>
    </submittedName>
</protein>
<comment type="caution">
    <text evidence="2">The sequence shown here is derived from an EMBL/GenBank/DDBJ whole genome shotgun (WGS) entry which is preliminary data.</text>
</comment>
<reference evidence="2 3" key="1">
    <citation type="submission" date="2018-04" db="EMBL/GenBank/DDBJ databases">
        <title>Draft genome sequence of Pseudomonas syringae pv. actinidiae biovar 1 strains isolated from kiwifruit in Kagawa prefecture.</title>
        <authorList>
            <person name="Tabuchi M."/>
            <person name="Saito M."/>
            <person name="Fujiwara S."/>
            <person name="Sasa N."/>
            <person name="Akimitsu K."/>
            <person name="Gomi K."/>
            <person name="Konishi-Sugita S."/>
            <person name="Hamano K."/>
            <person name="Kataoka I."/>
        </authorList>
    </citation>
    <scope>NUCLEOTIDE SEQUENCE [LARGE SCALE GENOMIC DNA]</scope>
    <source>
        <strain evidence="2 3">MAFF212206</strain>
    </source>
</reference>